<evidence type="ECO:0008006" key="9">
    <source>
        <dbReference type="Google" id="ProtNLM"/>
    </source>
</evidence>
<gene>
    <name evidence="7" type="ORF">BWGO95_05769</name>
</gene>
<dbReference type="PROSITE" id="PS51900">
    <property type="entry name" value="CB"/>
    <property type="match status" value="1"/>
</dbReference>
<dbReference type="PANTHER" id="PTHR30349">
    <property type="entry name" value="PHAGE INTEGRASE-RELATED"/>
    <property type="match status" value="1"/>
</dbReference>
<evidence type="ECO:0000256" key="4">
    <source>
        <dbReference type="PROSITE-ProRule" id="PRU01248"/>
    </source>
</evidence>
<dbReference type="GO" id="GO:0015074">
    <property type="term" value="P:DNA integration"/>
    <property type="evidence" value="ECO:0007669"/>
    <property type="project" value="UniProtKB-KW"/>
</dbReference>
<dbReference type="Pfam" id="PF00589">
    <property type="entry name" value="Phage_integrase"/>
    <property type="match status" value="1"/>
</dbReference>
<proteinExistence type="predicted"/>
<name>A0A1G4EZ99_BACMY</name>
<dbReference type="Proteomes" id="UP000195696">
    <property type="component" value="Unassembled WGS sequence"/>
</dbReference>
<dbReference type="PANTHER" id="PTHR30349:SF86">
    <property type="entry name" value="INTEGRASE_RECOMBINASE AQ_AA09-RELATED"/>
    <property type="match status" value="1"/>
</dbReference>
<dbReference type="InterPro" id="IPR013762">
    <property type="entry name" value="Integrase-like_cat_sf"/>
</dbReference>
<sequence>MSTTILEITTQHFTDYLLQKGRKPSTIKRYTYDVEHFLSWLENTDRTIDEDIWESLNKRDFKDFFHYLKEERHYSDKTIHRIYIALNRLYESLDLPSPIESVIQIDQPDRSLRDKDFISSKEEKRLKKVVSSLDGLTEKQKATRPMLLERNLSIIILLLDYGLSLHEVVSLKMEHIHFKANTLDIPEDSKINRTIHLKEEDKLHLYDYFKEIPVPVRPKYHTNDPLFVAFDSTRGTYHWSYDEDAPKYLTEISVQKMIRLEVKRANLRKGLSAQHFRNTFILRMIQQKNTSEQIMQQIGFKSHLSLKRYYEYYKQLNEITKEKKPLNM</sequence>
<dbReference type="InterPro" id="IPR010998">
    <property type="entry name" value="Integrase_recombinase_N"/>
</dbReference>
<protein>
    <recommendedName>
        <fullName evidence="9">Integrase</fullName>
    </recommendedName>
</protein>
<evidence type="ECO:0000256" key="2">
    <source>
        <dbReference type="ARBA" id="ARBA00023125"/>
    </source>
</evidence>
<dbReference type="GO" id="GO:0006310">
    <property type="term" value="P:DNA recombination"/>
    <property type="evidence" value="ECO:0007669"/>
    <property type="project" value="UniProtKB-KW"/>
</dbReference>
<accession>A0A1G4EZ99</accession>
<dbReference type="SUPFAM" id="SSF56349">
    <property type="entry name" value="DNA breaking-rejoining enzymes"/>
    <property type="match status" value="1"/>
</dbReference>
<dbReference type="CDD" id="cd00397">
    <property type="entry name" value="DNA_BRE_C"/>
    <property type="match status" value="1"/>
</dbReference>
<keyword evidence="3" id="KW-0233">DNA recombination</keyword>
<dbReference type="Gene3D" id="1.10.443.10">
    <property type="entry name" value="Intergrase catalytic core"/>
    <property type="match status" value="1"/>
</dbReference>
<feature type="domain" description="Tyr recombinase" evidence="5">
    <location>
        <begin position="113"/>
        <end position="326"/>
    </location>
</feature>
<feature type="domain" description="Core-binding (CB)" evidence="6">
    <location>
        <begin position="4"/>
        <end position="94"/>
    </location>
</feature>
<dbReference type="InterPro" id="IPR004107">
    <property type="entry name" value="Integrase_SAM-like_N"/>
</dbReference>
<evidence type="ECO:0000313" key="7">
    <source>
        <dbReference type="EMBL" id="SCB71526.1"/>
    </source>
</evidence>
<dbReference type="EMBL" id="FMAK01000074">
    <property type="protein sequence ID" value="SCB71526.1"/>
    <property type="molecule type" value="Genomic_DNA"/>
</dbReference>
<evidence type="ECO:0000256" key="3">
    <source>
        <dbReference type="ARBA" id="ARBA00023172"/>
    </source>
</evidence>
<dbReference type="Pfam" id="PF13495">
    <property type="entry name" value="Phage_int_SAM_4"/>
    <property type="match status" value="1"/>
</dbReference>
<evidence type="ECO:0000259" key="5">
    <source>
        <dbReference type="PROSITE" id="PS51898"/>
    </source>
</evidence>
<dbReference type="InterPro" id="IPR050090">
    <property type="entry name" value="Tyrosine_recombinase_XerCD"/>
</dbReference>
<dbReference type="PROSITE" id="PS51898">
    <property type="entry name" value="TYR_RECOMBINASE"/>
    <property type="match status" value="1"/>
</dbReference>
<keyword evidence="2 4" id="KW-0238">DNA-binding</keyword>
<keyword evidence="1" id="KW-0229">DNA integration</keyword>
<reference evidence="7 8" key="1">
    <citation type="submission" date="2016-08" db="EMBL/GenBank/DDBJ databases">
        <authorList>
            <person name="Seilhamer J.J."/>
        </authorList>
    </citation>
    <scope>NUCLEOTIDE SEQUENCE [LARGE SCALE GENOMIC DNA]</scope>
    <source>
        <strain evidence="7 8">SDA_GO95</strain>
    </source>
</reference>
<evidence type="ECO:0000313" key="8">
    <source>
        <dbReference type="Proteomes" id="UP000195696"/>
    </source>
</evidence>
<dbReference type="InterPro" id="IPR002104">
    <property type="entry name" value="Integrase_catalytic"/>
</dbReference>
<dbReference type="GO" id="GO:0003677">
    <property type="term" value="F:DNA binding"/>
    <property type="evidence" value="ECO:0007669"/>
    <property type="project" value="UniProtKB-UniRule"/>
</dbReference>
<organism evidence="7 8">
    <name type="scientific">Bacillus mycoides</name>
    <dbReference type="NCBI Taxonomy" id="1405"/>
    <lineage>
        <taxon>Bacteria</taxon>
        <taxon>Bacillati</taxon>
        <taxon>Bacillota</taxon>
        <taxon>Bacilli</taxon>
        <taxon>Bacillales</taxon>
        <taxon>Bacillaceae</taxon>
        <taxon>Bacillus</taxon>
        <taxon>Bacillus cereus group</taxon>
    </lineage>
</organism>
<dbReference type="InterPro" id="IPR044068">
    <property type="entry name" value="CB"/>
</dbReference>
<evidence type="ECO:0000256" key="1">
    <source>
        <dbReference type="ARBA" id="ARBA00022908"/>
    </source>
</evidence>
<evidence type="ECO:0000259" key="6">
    <source>
        <dbReference type="PROSITE" id="PS51900"/>
    </source>
</evidence>
<dbReference type="Gene3D" id="1.10.150.130">
    <property type="match status" value="1"/>
</dbReference>
<dbReference type="RefSeq" id="WP_088099786.1">
    <property type="nucleotide sequence ID" value="NZ_FMAK01000074.1"/>
</dbReference>
<dbReference type="InterPro" id="IPR011010">
    <property type="entry name" value="DNA_brk_join_enz"/>
</dbReference>
<dbReference type="AlphaFoldDB" id="A0A1G4EZ99"/>
<dbReference type="SUPFAM" id="SSF47823">
    <property type="entry name" value="lambda integrase-like, N-terminal domain"/>
    <property type="match status" value="1"/>
</dbReference>